<dbReference type="STRING" id="294935.ATN88_25055"/>
<gene>
    <name evidence="2" type="ORF">ATN88_25055</name>
</gene>
<reference evidence="2 3" key="1">
    <citation type="submission" date="2015-11" db="EMBL/GenBank/DDBJ databases">
        <title>Genomic Taxonomy of the Vibrionaceae.</title>
        <authorList>
            <person name="Gomez-Gil B."/>
            <person name="Enciso-Ibarra J."/>
        </authorList>
    </citation>
    <scope>NUCLEOTIDE SEQUENCE [LARGE SCALE GENOMIC DNA]</scope>
    <source>
        <strain evidence="2 3">CAIM 912</strain>
    </source>
</reference>
<dbReference type="InterPro" id="IPR000182">
    <property type="entry name" value="GNAT_dom"/>
</dbReference>
<evidence type="ECO:0000313" key="3">
    <source>
        <dbReference type="Proteomes" id="UP000070529"/>
    </source>
</evidence>
<dbReference type="PROSITE" id="PS51186">
    <property type="entry name" value="GNAT"/>
    <property type="match status" value="1"/>
</dbReference>
<dbReference type="Proteomes" id="UP000070529">
    <property type="component" value="Unassembled WGS sequence"/>
</dbReference>
<dbReference type="RefSeq" id="WP_067420193.1">
    <property type="nucleotide sequence ID" value="NZ_LNTY01000066.1"/>
</dbReference>
<dbReference type="GO" id="GO:0016747">
    <property type="term" value="F:acyltransferase activity, transferring groups other than amino-acyl groups"/>
    <property type="evidence" value="ECO:0007669"/>
    <property type="project" value="InterPro"/>
</dbReference>
<keyword evidence="3" id="KW-1185">Reference proteome</keyword>
<name>A0A135I2E6_9GAMM</name>
<proteinExistence type="predicted"/>
<sequence length="145" mass="16605">MPDFRFTPLDPLRFPIVARFYKSHYPAGKPKKDEVIWTVEGETGLCGAVRFKQFDAFQLLTGMLIAPSFRGQQLGDRFLEAVASQTQATPCYCLAYRYLTPLYERAGFRVIEKSALPEELQGRYVSYCNSGKDLIPMRYFPLESV</sequence>
<comment type="caution">
    <text evidence="2">The sequence shown here is derived from an EMBL/GenBank/DDBJ whole genome shotgun (WGS) entry which is preliminary data.</text>
</comment>
<evidence type="ECO:0000259" key="1">
    <source>
        <dbReference type="PROSITE" id="PS51186"/>
    </source>
</evidence>
<organism evidence="2 3">
    <name type="scientific">Enterovibrio coralii</name>
    <dbReference type="NCBI Taxonomy" id="294935"/>
    <lineage>
        <taxon>Bacteria</taxon>
        <taxon>Pseudomonadati</taxon>
        <taxon>Pseudomonadota</taxon>
        <taxon>Gammaproteobacteria</taxon>
        <taxon>Vibrionales</taxon>
        <taxon>Vibrionaceae</taxon>
        <taxon>Enterovibrio</taxon>
    </lineage>
</organism>
<protein>
    <submittedName>
        <fullName evidence="2">Acyltransferase</fullName>
    </submittedName>
</protein>
<evidence type="ECO:0000313" key="2">
    <source>
        <dbReference type="EMBL" id="KXF79605.1"/>
    </source>
</evidence>
<dbReference type="SUPFAM" id="SSF55729">
    <property type="entry name" value="Acyl-CoA N-acyltransferases (Nat)"/>
    <property type="match status" value="1"/>
</dbReference>
<accession>A0A135I2E6</accession>
<dbReference type="InterPro" id="IPR016181">
    <property type="entry name" value="Acyl_CoA_acyltransferase"/>
</dbReference>
<keyword evidence="2" id="KW-0012">Acyltransferase</keyword>
<dbReference type="Pfam" id="PF13508">
    <property type="entry name" value="Acetyltransf_7"/>
    <property type="match status" value="1"/>
</dbReference>
<keyword evidence="2" id="KW-0808">Transferase</keyword>
<dbReference type="EMBL" id="LNTY01000066">
    <property type="protein sequence ID" value="KXF79605.1"/>
    <property type="molecule type" value="Genomic_DNA"/>
</dbReference>
<feature type="domain" description="N-acetyltransferase" evidence="1">
    <location>
        <begin position="1"/>
        <end position="141"/>
    </location>
</feature>
<dbReference type="OrthoDB" id="7845888at2"/>
<dbReference type="Gene3D" id="3.40.630.30">
    <property type="match status" value="1"/>
</dbReference>
<dbReference type="AlphaFoldDB" id="A0A135I2E6"/>